<feature type="domain" description="FAR1" evidence="1">
    <location>
        <begin position="35"/>
        <end position="125"/>
    </location>
</feature>
<reference evidence="4" key="2">
    <citation type="submission" date="2025-08" db="UniProtKB">
        <authorList>
            <consortium name="RefSeq"/>
        </authorList>
    </citation>
    <scope>IDENTIFICATION</scope>
</reference>
<dbReference type="Pfam" id="PF10551">
    <property type="entry name" value="MULE"/>
    <property type="match status" value="1"/>
</dbReference>
<proteinExistence type="predicted"/>
<evidence type="ECO:0000259" key="2">
    <source>
        <dbReference type="Pfam" id="PF10551"/>
    </source>
</evidence>
<protein>
    <submittedName>
        <fullName evidence="4">Protein FAR1-RELATED SEQUENCE 5-like</fullName>
    </submittedName>
</protein>
<dbReference type="Pfam" id="PF03101">
    <property type="entry name" value="FAR1"/>
    <property type="match status" value="1"/>
</dbReference>
<dbReference type="Gramene" id="Tc03v2_t009850.1">
    <property type="protein sequence ID" value="Tc03v2_p009850.1"/>
    <property type="gene ID" value="Tc03v2_g009850"/>
</dbReference>
<dbReference type="PANTHER" id="PTHR47718:SF17">
    <property type="entry name" value="PROTEIN FAR1-RELATED SEQUENCE 5-LIKE"/>
    <property type="match status" value="1"/>
</dbReference>
<dbReference type="GeneID" id="108661175"/>
<name>A0AB32W172_THECC</name>
<organism evidence="3 4">
    <name type="scientific">Theobroma cacao</name>
    <name type="common">Cacao</name>
    <name type="synonym">Cocoa</name>
    <dbReference type="NCBI Taxonomy" id="3641"/>
    <lineage>
        <taxon>Eukaryota</taxon>
        <taxon>Viridiplantae</taxon>
        <taxon>Streptophyta</taxon>
        <taxon>Embryophyta</taxon>
        <taxon>Tracheophyta</taxon>
        <taxon>Spermatophyta</taxon>
        <taxon>Magnoliopsida</taxon>
        <taxon>eudicotyledons</taxon>
        <taxon>Gunneridae</taxon>
        <taxon>Pentapetalae</taxon>
        <taxon>rosids</taxon>
        <taxon>malvids</taxon>
        <taxon>Malvales</taxon>
        <taxon>Malvaceae</taxon>
        <taxon>Byttnerioideae</taxon>
        <taxon>Theobroma</taxon>
    </lineage>
</organism>
<dbReference type="Proteomes" id="UP000694886">
    <property type="component" value="Chromosome 3"/>
</dbReference>
<dbReference type="RefSeq" id="XP_017972576.1">
    <property type="nucleotide sequence ID" value="XM_018117087.1"/>
</dbReference>
<dbReference type="AlphaFoldDB" id="A0AB32W172"/>
<accession>A0AB32W172</accession>
<evidence type="ECO:0000313" key="4">
    <source>
        <dbReference type="RefSeq" id="XP_017972576.1"/>
    </source>
</evidence>
<dbReference type="InterPro" id="IPR004330">
    <property type="entry name" value="FAR1_DNA_bnd_dom"/>
</dbReference>
<reference evidence="3" key="1">
    <citation type="journal article" date="1997" name="Nucleic Acids Res.">
        <title>tRNAscan-SE: a program for improved detection of transfer RNA genes in genomic sequence.</title>
        <authorList>
            <person name="Lowe T.M."/>
            <person name="Eddy S.R."/>
        </authorList>
    </citation>
    <scope>NUCLEOTIDE SEQUENCE [LARGE SCALE GENOMIC DNA]</scope>
    <source>
        <strain evidence="3">r\B97-61/B2</strain>
    </source>
</reference>
<dbReference type="KEGG" id="tcc:108661175"/>
<dbReference type="PANTHER" id="PTHR47718">
    <property type="entry name" value="OS01G0519700 PROTEIN"/>
    <property type="match status" value="1"/>
</dbReference>
<feature type="domain" description="MULE transposase" evidence="2">
    <location>
        <begin position="247"/>
        <end position="341"/>
    </location>
</feature>
<sequence>MESEENNLSDAKYLHELSKDDILSLEFDDLEDVYEFYKAYAYAIGFGVRKDSCRRNKDGIEVMKHFACLKEGHRVEKWKKLENRMREPKSSSRTDCKANIRVILNKDTGKWYVSHCELKHNHHMVNLAQIGFIRSNRHIKVADVCEAKAMKVAGIKTCQVMNVFAAQARGIQNVGFTHKDFYNRMVAEEHAEVNDGEVQVTLLYFGVKKEIDSGFYMTHTTYDDNKLKNLFWADSVSRSNYACFGDVLAFDTTYKKNTFNLPLLVFIDVNYHHMTTIFALALLTNEDAESYIWALSTFLECMMNKKPISVVIDEDRAMRKALKMAFPRVQHRLCSWYLASNAQANIPLPGFVQNFKACIKSWWTINKFEREWKEMVKKFALQGHQWIDEMYKKKHMWAQSHLSGHFFRIITSTSRYEGLNSFIAFVAKERKTLLEFVRAIEDEIKNIRNNEIGEDYISIHTEPVSSQIFKDIEKHVASVYTRRTFKKFIDEMCLQQLFYHECRIDDVPSIRVYHLMKYGDLSERIRVEFHVDDYKMLMS</sequence>
<evidence type="ECO:0000313" key="3">
    <source>
        <dbReference type="Proteomes" id="UP000694886"/>
    </source>
</evidence>
<gene>
    <name evidence="4" type="primary">LOC108661175</name>
</gene>
<dbReference type="InterPro" id="IPR018289">
    <property type="entry name" value="MULE_transposase_dom"/>
</dbReference>
<evidence type="ECO:0000259" key="1">
    <source>
        <dbReference type="Pfam" id="PF03101"/>
    </source>
</evidence>